<feature type="domain" description="PHD-type" evidence="18">
    <location>
        <begin position="453"/>
        <end position="503"/>
    </location>
</feature>
<evidence type="ECO:0000259" key="21">
    <source>
        <dbReference type="PROSITE" id="PS51805"/>
    </source>
</evidence>
<dbReference type="InterPro" id="IPR001965">
    <property type="entry name" value="Znf_PHD"/>
</dbReference>
<keyword evidence="8 16" id="KW-0863">Zinc-finger</keyword>
<feature type="domain" description="Post-SET" evidence="20">
    <location>
        <begin position="1936"/>
        <end position="1952"/>
    </location>
</feature>
<proteinExistence type="predicted"/>
<dbReference type="PROSITE" id="PS51805">
    <property type="entry name" value="EPHD"/>
    <property type="match status" value="1"/>
</dbReference>
<dbReference type="GO" id="GO:0045944">
    <property type="term" value="P:positive regulation of transcription by RNA polymerase II"/>
    <property type="evidence" value="ECO:0007669"/>
    <property type="project" value="TreeGrafter"/>
</dbReference>
<dbReference type="InterPro" id="IPR011011">
    <property type="entry name" value="Znf_FYVE_PHD"/>
</dbReference>
<dbReference type="GO" id="GO:0140945">
    <property type="term" value="F:histone H3K4 monomethyltransferase activity"/>
    <property type="evidence" value="ECO:0007669"/>
    <property type="project" value="UniProtKB-EC"/>
</dbReference>
<dbReference type="FunFam" id="3.30.40.10:FF:000049">
    <property type="entry name" value="Histone-lysine N-methyltransferase"/>
    <property type="match status" value="1"/>
</dbReference>
<feature type="domain" description="SET" evidence="19">
    <location>
        <begin position="1778"/>
        <end position="1928"/>
    </location>
</feature>
<dbReference type="PROSITE" id="PS50868">
    <property type="entry name" value="POST_SET"/>
    <property type="match status" value="1"/>
</dbReference>
<keyword evidence="5" id="KW-0949">S-adenosyl-L-methionine</keyword>
<reference evidence="22 23" key="1">
    <citation type="journal article" date="2024" name="Proc. Natl. Acad. Sci. U.S.A.">
        <title>The genetic regulatory architecture and epigenomic basis for age-related changes in rattlesnake venom.</title>
        <authorList>
            <person name="Hogan M.P."/>
            <person name="Holding M.L."/>
            <person name="Nystrom G.S."/>
            <person name="Colston T.J."/>
            <person name="Bartlett D.A."/>
            <person name="Mason A.J."/>
            <person name="Ellsworth S.A."/>
            <person name="Rautsaw R.M."/>
            <person name="Lawrence K.C."/>
            <person name="Strickland J.L."/>
            <person name="He B."/>
            <person name="Fraser P."/>
            <person name="Margres M.J."/>
            <person name="Gilbert D.M."/>
            <person name="Gibbs H.L."/>
            <person name="Parkinson C.L."/>
            <person name="Rokyta D.R."/>
        </authorList>
    </citation>
    <scope>NUCLEOTIDE SEQUENCE [LARGE SCALE GENOMIC DNA]</scope>
    <source>
        <strain evidence="22">DRR0105</strain>
    </source>
</reference>
<feature type="domain" description="PHD-type" evidence="18">
    <location>
        <begin position="530"/>
        <end position="585"/>
    </location>
</feature>
<dbReference type="SMART" id="SM00317">
    <property type="entry name" value="SET"/>
    <property type="match status" value="1"/>
</dbReference>
<keyword evidence="7" id="KW-0677">Repeat</keyword>
<evidence type="ECO:0000313" key="22">
    <source>
        <dbReference type="EMBL" id="KAK9396077.1"/>
    </source>
</evidence>
<dbReference type="PROSITE" id="PS50016">
    <property type="entry name" value="ZF_PHD_2"/>
    <property type="match status" value="3"/>
</dbReference>
<evidence type="ECO:0000256" key="15">
    <source>
        <dbReference type="ARBA" id="ARBA00049353"/>
    </source>
</evidence>
<feature type="compositionally biased region" description="Polar residues" evidence="17">
    <location>
        <begin position="1290"/>
        <end position="1303"/>
    </location>
</feature>
<dbReference type="PANTHER" id="PTHR45888:SF1">
    <property type="entry name" value="HISTONE-LYSINE N-METHYLTRANSFERASE 2C"/>
    <property type="match status" value="1"/>
</dbReference>
<dbReference type="InterPro" id="IPR036910">
    <property type="entry name" value="HMG_box_dom_sf"/>
</dbReference>
<feature type="compositionally biased region" description="Basic residues" evidence="17">
    <location>
        <begin position="384"/>
        <end position="396"/>
    </location>
</feature>
<dbReference type="PROSITE" id="PS50280">
    <property type="entry name" value="SET"/>
    <property type="match status" value="1"/>
</dbReference>
<dbReference type="Proteomes" id="UP001474421">
    <property type="component" value="Unassembled WGS sequence"/>
</dbReference>
<dbReference type="InterPro" id="IPR003616">
    <property type="entry name" value="Post-SET_dom"/>
</dbReference>
<dbReference type="GO" id="GO:0008270">
    <property type="term" value="F:zinc ion binding"/>
    <property type="evidence" value="ECO:0007669"/>
    <property type="project" value="UniProtKB-KW"/>
</dbReference>
<dbReference type="Gene3D" id="1.10.30.10">
    <property type="entry name" value="High mobility group box domain"/>
    <property type="match status" value="1"/>
</dbReference>
<feature type="compositionally biased region" description="Polar residues" evidence="17">
    <location>
        <begin position="399"/>
        <end position="410"/>
    </location>
</feature>
<feature type="region of interest" description="Disordered" evidence="17">
    <location>
        <begin position="644"/>
        <end position="663"/>
    </location>
</feature>
<dbReference type="InterPro" id="IPR001214">
    <property type="entry name" value="SET_dom"/>
</dbReference>
<feature type="region of interest" description="Disordered" evidence="17">
    <location>
        <begin position="986"/>
        <end position="1310"/>
    </location>
</feature>
<feature type="region of interest" description="Disordered" evidence="17">
    <location>
        <begin position="383"/>
        <end position="417"/>
    </location>
</feature>
<dbReference type="FunFam" id="3.30.40.10:FF:000070">
    <property type="entry name" value="Histone-lysine N-methyltransferase"/>
    <property type="match status" value="1"/>
</dbReference>
<evidence type="ECO:0000256" key="14">
    <source>
        <dbReference type="ARBA" id="ARBA00023620"/>
    </source>
</evidence>
<evidence type="ECO:0000256" key="3">
    <source>
        <dbReference type="ARBA" id="ARBA00022603"/>
    </source>
</evidence>
<dbReference type="FunFam" id="3.30.160.360:FF:000001">
    <property type="entry name" value="Histone-lysine N-methyltransferase"/>
    <property type="match status" value="1"/>
</dbReference>
<keyword evidence="13" id="KW-0539">Nucleus</keyword>
<dbReference type="Gene3D" id="3.30.40.10">
    <property type="entry name" value="Zinc/RING finger domain, C3HC4 (zinc finger)"/>
    <property type="match status" value="3"/>
</dbReference>
<name>A0AAW1B1Z8_CROAD</name>
<dbReference type="GO" id="GO:0003713">
    <property type="term" value="F:transcription coactivator activity"/>
    <property type="evidence" value="ECO:0007669"/>
    <property type="project" value="TreeGrafter"/>
</dbReference>
<sequence length="1952" mass="218230">MKFHQPRNRGKPTVEDEDSMDGLETTETENTVEIDTREQFTEEDAQTEVDNDKKLTPDLQCSVAVDSANTNYSVGVEAKSSSEQVCAFCYCGERSSLGQGELKQFSPTPGFIAPWNNQPLNINETVDSKDTIDENIPRQNPVLHKARGQKKEQNITTCTCTSIEATPDDQVVEVWDELRMVGLPDDIDVQALFEPTGYCWAHHRCVEWSLEVCQTEEQLPANVDKAVVSGSTKNCRVCAECGTRISSQWHYNCLMCDICYRQQDNLPCPFCEKSPYPNLQKERLHCHMCKRWIHIGCDKPPDNELDIHFKEYICSLCKHADVDQEHTQMCDMMETEQLLPEVDTEPSASQEMLRCHMSSLESAAVLPSTFVSLTPKIGMGKPAITKRKFSPGRPRSRQGIWNSHNTASPPSWSPDISEGRETFKSRQLPGSAIWTIKVITKVVLHKGWRCLECTVCEACGKATDPGRLLLCDDCDISYHTYCLDPPLQTVPKGGWKCKWCVWCRHCGATSPGLRCEWQNNYTQCAPCASLSTCPVCCCSYREEELIVQCRQCDRWMHTVCQNLNTEEEVENTADNGFDCTMCRPYIPSTNDPPKTYTQDGVCLTETGMSQLQSLSAVVPRRKRAKPKLKLKIINQNSVAVLQTPPDVQSEHSRDGEMDDSRGTLDDPLAALVLNTEDDILGILSDDLVKPGDHSDWTTRVKQIAKLWRKASSQERAPYVRQKLREIILQQQQQKKNAIRQEKAPLEPAAATPTALIQPWQQENLNQIFSRPPPPYPGNIRSSTISPGGLRLAGFPVDGQLNRPQFPGDAGGMGMRPHGISLGVGQPGSQTGPVGNRSAPSSIPGSQQLVLPQTLVQQQNRERPLLLEEQPLLLQDLLDQERQEQQQQRQMQAMIRQRSEPFFPNIAPSPTVQSGPPPRVEFEDNNPFSESFQERERKERLREQQERQRIQLMQEVDRQRALQQRIEMEQHGTVGSELNARTSFPQISYLGSDQPGDFMRPPQPLQQSTQQPPPPSPSQQQQQIGSILQSGPLSSPPTAPFPPCSEQQQSGSSPFASDSVPVPGGSSAYHSAKQSHGSISGVSFTQSLPRPQFATGVPAVSPGTSSGPVCGQDSSLPPETNFAGTNPSLIQLYSDIIPEEKGKKKRTRKKKKEDDTDSVNTPSTPHSDITAPPTPVVVDAVSTPILSTSGELARNSGETEKEELPDAATPNAAESQSSLEPKGQLVESNLSQNQLLEPSSLNPETDIKTDISASLQETRPEKADDDQCSSQTESKTKTERDVDMEDDKAAIQNSPPTQKLASPVNTPPAKMESGNELLKHLLKNKTATRHINQKPDSSFHLPQNAEENKLIEKQDLAESSMQLSLLPLMEPMIGVSFTHFLPYGSSHQSSESRLVGAFGSATLDGVSDYYSQLIYKNIGSVVAAFSNLLHVRIPNSYEISTASDVPSSIGIMNPHRTNPAFEYRQHVLFHGPQSGTVGPPGLTGPYGLKPHNAPFLSSGNAAKVELKPEELKVTVKLKPRLRTIPNSLDDCRPVNKRWKGMKWKKWNIQIVIPKGMFKPCEEEIDDLFKKLGTTLKPDPVLKDYRKCCLCHEEGDGLTDGPARLLNLDLDLWVHLNCALWSTEVYETQAGALINVELALRRGLQMKCMFCHKMGATSGCHRLRCTNIYHFTCAIKAQCMFFKDKTMLCPMHKPKGAHEQELNYFAVFRRVYVQRDEVRQIASIVQRGDREHTFRVGSLIFHSIGQLLPHQMVAFHSSKVLYPVGFEASRLYWSIRYTNRRCRYLCSIEEKDGFPLFVIRVIEQGHEDMVLTGLTPEDVWDKILEPVASIRKTSEMLQLFPAYLKGEDLFGLTVSAVARIAESNRGVYMFRIDNDHVIDATLTGGPARYINHSCAPNCVAEVVTFERGHKIIISSSRRIQKGEELCYDYKFDFEDDQHKIACHCGAVNCRKWMN</sequence>
<dbReference type="PANTHER" id="PTHR45888">
    <property type="entry name" value="HL01030P-RELATED"/>
    <property type="match status" value="1"/>
</dbReference>
<feature type="compositionally biased region" description="Polar residues" evidence="17">
    <location>
        <begin position="1157"/>
        <end position="1166"/>
    </location>
</feature>
<dbReference type="FunFam" id="2.170.270.10:FF:000119">
    <property type="entry name" value="Histone-lysine N-methyltransferase"/>
    <property type="match status" value="1"/>
</dbReference>
<feature type="region of interest" description="Disordered" evidence="17">
    <location>
        <begin position="901"/>
        <end position="945"/>
    </location>
</feature>
<dbReference type="SMART" id="SM00249">
    <property type="entry name" value="PHD"/>
    <property type="match status" value="4"/>
</dbReference>
<evidence type="ECO:0000256" key="7">
    <source>
        <dbReference type="ARBA" id="ARBA00022737"/>
    </source>
</evidence>
<feature type="compositionally biased region" description="Acidic residues" evidence="17">
    <location>
        <begin position="15"/>
        <end position="32"/>
    </location>
</feature>
<evidence type="ECO:0000256" key="1">
    <source>
        <dbReference type="ARBA" id="ARBA00004123"/>
    </source>
</evidence>
<dbReference type="InterPro" id="IPR034732">
    <property type="entry name" value="EPHD"/>
</dbReference>
<dbReference type="SMART" id="SM00542">
    <property type="entry name" value="FYRC"/>
    <property type="match status" value="1"/>
</dbReference>
<evidence type="ECO:0000256" key="5">
    <source>
        <dbReference type="ARBA" id="ARBA00022691"/>
    </source>
</evidence>
<dbReference type="GO" id="GO:0032259">
    <property type="term" value="P:methylation"/>
    <property type="evidence" value="ECO:0007669"/>
    <property type="project" value="UniProtKB-KW"/>
</dbReference>
<evidence type="ECO:0000256" key="6">
    <source>
        <dbReference type="ARBA" id="ARBA00022723"/>
    </source>
</evidence>
<keyword evidence="3" id="KW-0489">Methyltransferase</keyword>
<feature type="compositionally biased region" description="Low complexity" evidence="17">
    <location>
        <begin position="1017"/>
        <end position="1032"/>
    </location>
</feature>
<dbReference type="SMART" id="SM00541">
    <property type="entry name" value="FYRN"/>
    <property type="match status" value="1"/>
</dbReference>
<evidence type="ECO:0000256" key="13">
    <source>
        <dbReference type="ARBA" id="ARBA00023242"/>
    </source>
</evidence>
<feature type="compositionally biased region" description="Polar residues" evidence="17">
    <location>
        <begin position="826"/>
        <end position="843"/>
    </location>
</feature>
<protein>
    <recommendedName>
        <fullName evidence="14">[histone H3]-lysine(4) N-methyltransferase</fullName>
        <ecNumber evidence="14">2.1.1.364</ecNumber>
    </recommendedName>
</protein>
<evidence type="ECO:0000256" key="2">
    <source>
        <dbReference type="ARBA" id="ARBA00022553"/>
    </source>
</evidence>
<feature type="region of interest" description="Disordered" evidence="17">
    <location>
        <begin position="824"/>
        <end position="843"/>
    </location>
</feature>
<comment type="catalytic activity">
    <reaction evidence="15">
        <text>L-lysyl(4)-[histone H3] + S-adenosyl-L-methionine = N(6)-methyl-L-lysyl(4)-[histone H3] + S-adenosyl-L-homocysteine + H(+)</text>
        <dbReference type="Rhea" id="RHEA:60264"/>
        <dbReference type="Rhea" id="RHEA-COMP:15543"/>
        <dbReference type="Rhea" id="RHEA-COMP:15547"/>
        <dbReference type="ChEBI" id="CHEBI:15378"/>
        <dbReference type="ChEBI" id="CHEBI:29969"/>
        <dbReference type="ChEBI" id="CHEBI:57856"/>
        <dbReference type="ChEBI" id="CHEBI:59789"/>
        <dbReference type="ChEBI" id="CHEBI:61929"/>
        <dbReference type="EC" id="2.1.1.364"/>
    </reaction>
    <physiologicalReaction direction="left-to-right" evidence="15">
        <dbReference type="Rhea" id="RHEA:60265"/>
    </physiologicalReaction>
</comment>
<feature type="compositionally biased region" description="Polar residues" evidence="17">
    <location>
        <begin position="1101"/>
        <end position="1130"/>
    </location>
</feature>
<dbReference type="FunFam" id="3.30.40.10:FF:000002">
    <property type="entry name" value="Histone-lysine N-methyltransferase"/>
    <property type="match status" value="1"/>
</dbReference>
<keyword evidence="6" id="KW-0479">Metal-binding</keyword>
<evidence type="ECO:0000256" key="4">
    <source>
        <dbReference type="ARBA" id="ARBA00022679"/>
    </source>
</evidence>
<dbReference type="Pfam" id="PF00856">
    <property type="entry name" value="SET"/>
    <property type="match status" value="1"/>
</dbReference>
<dbReference type="InterPro" id="IPR037877">
    <property type="entry name" value="PHD3_KMT2C"/>
</dbReference>
<dbReference type="InterPro" id="IPR019787">
    <property type="entry name" value="Znf_PHD-finger"/>
</dbReference>
<dbReference type="InterPro" id="IPR003888">
    <property type="entry name" value="FYrich_N"/>
</dbReference>
<dbReference type="PROSITE" id="PS51542">
    <property type="entry name" value="FYRN"/>
    <property type="match status" value="1"/>
</dbReference>
<evidence type="ECO:0000256" key="12">
    <source>
        <dbReference type="ARBA" id="ARBA00023163"/>
    </source>
</evidence>
<keyword evidence="9" id="KW-0862">Zinc</keyword>
<evidence type="ECO:0000259" key="20">
    <source>
        <dbReference type="PROSITE" id="PS50868"/>
    </source>
</evidence>
<gene>
    <name evidence="22" type="ORF">NXF25_019438</name>
</gene>
<dbReference type="InterPro" id="IPR013083">
    <property type="entry name" value="Znf_RING/FYVE/PHD"/>
</dbReference>
<keyword evidence="10" id="KW-0156">Chromatin regulator</keyword>
<feature type="region of interest" description="Disordered" evidence="17">
    <location>
        <begin position="1"/>
        <end position="51"/>
    </location>
</feature>
<dbReference type="SUPFAM" id="SSF57903">
    <property type="entry name" value="FYVE/PHD zinc finger"/>
    <property type="match status" value="3"/>
</dbReference>
<feature type="compositionally biased region" description="Polar residues" evidence="17">
    <location>
        <begin position="1225"/>
        <end position="1242"/>
    </location>
</feature>
<evidence type="ECO:0000256" key="10">
    <source>
        <dbReference type="ARBA" id="ARBA00022853"/>
    </source>
</evidence>
<dbReference type="CDD" id="cd15513">
    <property type="entry name" value="PHD5_KMT2C_like"/>
    <property type="match status" value="1"/>
</dbReference>
<dbReference type="Pfam" id="PF13832">
    <property type="entry name" value="zf-HC5HC2H_2"/>
    <property type="match status" value="1"/>
</dbReference>
<evidence type="ECO:0000259" key="19">
    <source>
        <dbReference type="PROSITE" id="PS50280"/>
    </source>
</evidence>
<keyword evidence="23" id="KW-1185">Reference proteome</keyword>
<dbReference type="SMART" id="SM00508">
    <property type="entry name" value="PostSET"/>
    <property type="match status" value="1"/>
</dbReference>
<comment type="subcellular location">
    <subcellularLocation>
        <location evidence="1">Nucleus</location>
    </subcellularLocation>
</comment>
<organism evidence="22 23">
    <name type="scientific">Crotalus adamanteus</name>
    <name type="common">Eastern diamondback rattlesnake</name>
    <dbReference type="NCBI Taxonomy" id="8729"/>
    <lineage>
        <taxon>Eukaryota</taxon>
        <taxon>Metazoa</taxon>
        <taxon>Chordata</taxon>
        <taxon>Craniata</taxon>
        <taxon>Vertebrata</taxon>
        <taxon>Euteleostomi</taxon>
        <taxon>Lepidosauria</taxon>
        <taxon>Squamata</taxon>
        <taxon>Bifurcata</taxon>
        <taxon>Unidentata</taxon>
        <taxon>Episquamata</taxon>
        <taxon>Toxicofera</taxon>
        <taxon>Serpentes</taxon>
        <taxon>Colubroidea</taxon>
        <taxon>Viperidae</taxon>
        <taxon>Crotalinae</taxon>
        <taxon>Crotalus</taxon>
    </lineage>
</organism>
<dbReference type="Pfam" id="PF05964">
    <property type="entry name" value="FYRN"/>
    <property type="match status" value="1"/>
</dbReference>
<keyword evidence="2" id="KW-0597">Phosphoprotein</keyword>
<keyword evidence="12" id="KW-0804">Transcription</keyword>
<evidence type="ECO:0000256" key="17">
    <source>
        <dbReference type="SAM" id="MobiDB-lite"/>
    </source>
</evidence>
<dbReference type="Pfam" id="PF00628">
    <property type="entry name" value="PHD"/>
    <property type="match status" value="1"/>
</dbReference>
<feature type="compositionally biased region" description="Polar residues" evidence="17">
    <location>
        <begin position="1045"/>
        <end position="1055"/>
    </location>
</feature>
<feature type="compositionally biased region" description="Polar residues" evidence="17">
    <location>
        <begin position="1067"/>
        <end position="1088"/>
    </location>
</feature>
<dbReference type="EC" id="2.1.1.364" evidence="14"/>
<dbReference type="GO" id="GO:0044666">
    <property type="term" value="C:MLL3/4 complex"/>
    <property type="evidence" value="ECO:0007669"/>
    <property type="project" value="InterPro"/>
</dbReference>
<accession>A0AAW1B1Z8</accession>
<dbReference type="Gene3D" id="3.30.160.360">
    <property type="match status" value="1"/>
</dbReference>
<feature type="compositionally biased region" description="Pro residues" evidence="17">
    <location>
        <begin position="1033"/>
        <end position="1042"/>
    </location>
</feature>
<comment type="caution">
    <text evidence="22">The sequence shown here is derived from an EMBL/GenBank/DDBJ whole genome shotgun (WGS) entry which is preliminary data.</text>
</comment>
<evidence type="ECO:0000256" key="8">
    <source>
        <dbReference type="ARBA" id="ARBA00022771"/>
    </source>
</evidence>
<feature type="compositionally biased region" description="Basic and acidic residues" evidence="17">
    <location>
        <begin position="648"/>
        <end position="663"/>
    </location>
</feature>
<evidence type="ECO:0000256" key="16">
    <source>
        <dbReference type="PROSITE-ProRule" id="PRU00146"/>
    </source>
</evidence>
<dbReference type="EMBL" id="JAOTOJ010000008">
    <property type="protein sequence ID" value="KAK9396077.1"/>
    <property type="molecule type" value="Genomic_DNA"/>
</dbReference>
<feature type="compositionally biased region" description="Basic and acidic residues" evidence="17">
    <location>
        <begin position="931"/>
        <end position="945"/>
    </location>
</feature>
<feature type="compositionally biased region" description="Basic residues" evidence="17">
    <location>
        <begin position="1"/>
        <end position="10"/>
    </location>
</feature>
<dbReference type="CDD" id="cd15511">
    <property type="entry name" value="PHD3_KMT2C"/>
    <property type="match status" value="1"/>
</dbReference>
<keyword evidence="11" id="KW-0805">Transcription regulation</keyword>
<feature type="domain" description="PHD-type" evidence="21">
    <location>
        <begin position="1583"/>
        <end position="1691"/>
    </location>
</feature>
<evidence type="ECO:0000313" key="23">
    <source>
        <dbReference type="Proteomes" id="UP001474421"/>
    </source>
</evidence>
<dbReference type="InterPro" id="IPR003889">
    <property type="entry name" value="FYrich_C"/>
</dbReference>
<feature type="domain" description="PHD-type" evidence="18">
    <location>
        <begin position="253"/>
        <end position="320"/>
    </location>
</feature>
<evidence type="ECO:0000259" key="18">
    <source>
        <dbReference type="PROSITE" id="PS50016"/>
    </source>
</evidence>
<dbReference type="PROSITE" id="PS51543">
    <property type="entry name" value="FYRC"/>
    <property type="match status" value="1"/>
</dbReference>
<dbReference type="InterPro" id="IPR046341">
    <property type="entry name" value="SET_dom_sf"/>
</dbReference>
<keyword evidence="4" id="KW-0808">Transferase</keyword>
<evidence type="ECO:0000256" key="11">
    <source>
        <dbReference type="ARBA" id="ARBA00023015"/>
    </source>
</evidence>
<evidence type="ECO:0000256" key="9">
    <source>
        <dbReference type="ARBA" id="ARBA00022833"/>
    </source>
</evidence>
<dbReference type="SUPFAM" id="SSF82199">
    <property type="entry name" value="SET domain"/>
    <property type="match status" value="1"/>
</dbReference>